<protein>
    <submittedName>
        <fullName evidence="2">Cytochrome c biogenesis protein transmembrane region</fullName>
    </submittedName>
</protein>
<evidence type="ECO:0000256" key="1">
    <source>
        <dbReference type="SAM" id="Phobius"/>
    </source>
</evidence>
<evidence type="ECO:0000313" key="2">
    <source>
        <dbReference type="EMBL" id="BAW24341.1"/>
    </source>
</evidence>
<keyword evidence="1 2" id="KW-0812">Transmembrane</keyword>
<dbReference type="AlphaFoldDB" id="A0A1L7NFS0"/>
<feature type="transmembrane region" description="Helical" evidence="1">
    <location>
        <begin position="24"/>
        <end position="43"/>
    </location>
</feature>
<gene>
    <name evidence="2" type="ORF">KF715C_ch37680</name>
</gene>
<keyword evidence="1" id="KW-1133">Transmembrane helix</keyword>
<proteinExistence type="predicted"/>
<sequence length="67" mass="7359">MVLQALGGTLAALGLFGFTLGDPFLVALFVVHGFLHACAALRGRMRCELNKKWWPRNIAANYDIALQ</sequence>
<organism evidence="2 3">
    <name type="scientific">Pseudomonas putida</name>
    <name type="common">Arthrobacter siderocapsulatus</name>
    <dbReference type="NCBI Taxonomy" id="303"/>
    <lineage>
        <taxon>Bacteria</taxon>
        <taxon>Pseudomonadati</taxon>
        <taxon>Pseudomonadota</taxon>
        <taxon>Gammaproteobacteria</taxon>
        <taxon>Pseudomonadales</taxon>
        <taxon>Pseudomonadaceae</taxon>
        <taxon>Pseudomonas</taxon>
    </lineage>
</organism>
<evidence type="ECO:0000313" key="3">
    <source>
        <dbReference type="Proteomes" id="UP000218731"/>
    </source>
</evidence>
<dbReference type="Proteomes" id="UP000218731">
    <property type="component" value="Chromosome 1"/>
</dbReference>
<dbReference type="EMBL" id="AP015029">
    <property type="protein sequence ID" value="BAW24341.1"/>
    <property type="molecule type" value="Genomic_DNA"/>
</dbReference>
<keyword evidence="1" id="KW-0472">Membrane</keyword>
<accession>A0A1L7NFS0</accession>
<name>A0A1L7NFS0_PSEPU</name>
<reference evidence="2 3" key="1">
    <citation type="submission" date="2015-11" db="EMBL/GenBank/DDBJ databases">
        <title>Complete genome sequencing of a biphenyl-degrading bacterium, Pseudomonas putida KF715 (=NBRC110667).</title>
        <authorList>
            <person name="Suenaga H."/>
            <person name="Fujihara N."/>
            <person name="Watanabe T."/>
            <person name="Hirose J."/>
            <person name="Kimura N."/>
            <person name="Yamazoe A."/>
            <person name="Hosoyama A."/>
            <person name="Shimodaira J."/>
            <person name="Furukawa K."/>
        </authorList>
    </citation>
    <scope>NUCLEOTIDE SEQUENCE [LARGE SCALE GENOMIC DNA]</scope>
    <source>
        <strain evidence="2 3">KF715</strain>
    </source>
</reference>